<dbReference type="EMBL" id="CADCWF010000251">
    <property type="protein sequence ID" value="CAA9570744.1"/>
    <property type="molecule type" value="Genomic_DNA"/>
</dbReference>
<evidence type="ECO:0000256" key="1">
    <source>
        <dbReference type="SAM" id="MobiDB-lite"/>
    </source>
</evidence>
<organism evidence="2">
    <name type="scientific">uncultured Thermomicrobiales bacterium</name>
    <dbReference type="NCBI Taxonomy" id="1645740"/>
    <lineage>
        <taxon>Bacteria</taxon>
        <taxon>Pseudomonadati</taxon>
        <taxon>Thermomicrobiota</taxon>
        <taxon>Thermomicrobia</taxon>
        <taxon>Thermomicrobiales</taxon>
        <taxon>environmental samples</taxon>
    </lineage>
</organism>
<feature type="compositionally biased region" description="Polar residues" evidence="1">
    <location>
        <begin position="26"/>
        <end position="38"/>
    </location>
</feature>
<reference evidence="2" key="1">
    <citation type="submission" date="2020-02" db="EMBL/GenBank/DDBJ databases">
        <authorList>
            <person name="Meier V. D."/>
        </authorList>
    </citation>
    <scope>NUCLEOTIDE SEQUENCE</scope>
    <source>
        <strain evidence="2">AVDCRST_MAG59</strain>
    </source>
</reference>
<proteinExistence type="predicted"/>
<feature type="non-terminal residue" evidence="2">
    <location>
        <position position="38"/>
    </location>
</feature>
<feature type="region of interest" description="Disordered" evidence="1">
    <location>
        <begin position="11"/>
        <end position="38"/>
    </location>
</feature>
<name>A0A6J4VD36_9BACT</name>
<evidence type="ECO:0000313" key="2">
    <source>
        <dbReference type="EMBL" id="CAA9570744.1"/>
    </source>
</evidence>
<sequence length="38" mass="4203">DCCLHLPGLRRPERSQGSLLGDPPQRRSSSANCPSRRV</sequence>
<feature type="non-terminal residue" evidence="2">
    <location>
        <position position="1"/>
    </location>
</feature>
<gene>
    <name evidence="2" type="ORF">AVDCRST_MAG59-3522</name>
</gene>
<dbReference type="AlphaFoldDB" id="A0A6J4VD36"/>
<protein>
    <submittedName>
        <fullName evidence="2">Uncharacterized protein</fullName>
    </submittedName>
</protein>
<accession>A0A6J4VD36</accession>